<dbReference type="SUPFAM" id="SSF74650">
    <property type="entry name" value="Galactose mutarotase-like"/>
    <property type="match status" value="1"/>
</dbReference>
<evidence type="ECO:0008006" key="3">
    <source>
        <dbReference type="Google" id="ProtNLM"/>
    </source>
</evidence>
<dbReference type="InterPro" id="IPR037481">
    <property type="entry name" value="LacX"/>
</dbReference>
<dbReference type="Gene3D" id="2.70.98.10">
    <property type="match status" value="1"/>
</dbReference>
<dbReference type="PANTHER" id="PTHR11122:SF13">
    <property type="entry name" value="GLUCOSE-6-PHOSPHATE 1-EPIMERASE"/>
    <property type="match status" value="1"/>
</dbReference>
<organism evidence="1 2">
    <name type="scientific">Candidatus Enterococcus lowellii</name>
    <dbReference type="NCBI Taxonomy" id="2230877"/>
    <lineage>
        <taxon>Bacteria</taxon>
        <taxon>Bacillati</taxon>
        <taxon>Bacillota</taxon>
        <taxon>Bacilli</taxon>
        <taxon>Lactobacillales</taxon>
        <taxon>Enterococcaceae</taxon>
        <taxon>Enterococcus</taxon>
    </lineage>
</organism>
<reference evidence="1 2" key="1">
    <citation type="submission" date="2021-03" db="EMBL/GenBank/DDBJ databases">
        <authorList>
            <person name="Gilmore M.S."/>
            <person name="Schwartzman J."/>
            <person name="Van Tyne D."/>
            <person name="Martin M."/>
            <person name="Earl A.M."/>
            <person name="Manson A.L."/>
            <person name="Straub T."/>
            <person name="Salamzade R."/>
            <person name="Saavedra J."/>
            <person name="Lebreton F."/>
            <person name="Prichula J."/>
            <person name="Schaufler K."/>
            <person name="Gaca A."/>
            <person name="Sgardioli B."/>
            <person name="Wagenaar J."/>
            <person name="Strong T."/>
        </authorList>
    </citation>
    <scope>NUCLEOTIDE SEQUENCE [LARGE SCALE GENOMIC DNA]</scope>
    <source>
        <strain evidence="1 2">DIV2402</strain>
    </source>
</reference>
<keyword evidence="2" id="KW-1185">Reference proteome</keyword>
<gene>
    <name evidence="1" type="ORF">DOK78_001566</name>
</gene>
<dbReference type="InterPro" id="IPR014718">
    <property type="entry name" value="GH-type_carb-bd"/>
</dbReference>
<dbReference type="PANTHER" id="PTHR11122">
    <property type="entry name" value="APOSPORY-ASSOCIATED PROTEIN C-RELATED"/>
    <property type="match status" value="1"/>
</dbReference>
<proteinExistence type="predicted"/>
<name>A0ABZ2SS00_9ENTE</name>
<dbReference type="EMBL" id="CP147251">
    <property type="protein sequence ID" value="WYJ76929.1"/>
    <property type="molecule type" value="Genomic_DNA"/>
</dbReference>
<dbReference type="Proteomes" id="UP000664701">
    <property type="component" value="Chromosome"/>
</dbReference>
<dbReference type="Pfam" id="PF01263">
    <property type="entry name" value="Aldose_epim"/>
    <property type="match status" value="1"/>
</dbReference>
<dbReference type="InterPro" id="IPR011013">
    <property type="entry name" value="Gal_mutarotase_sf_dom"/>
</dbReference>
<dbReference type="InterPro" id="IPR008183">
    <property type="entry name" value="Aldose_1/G6P_1-epimerase"/>
</dbReference>
<accession>A0ABZ2SS00</accession>
<dbReference type="RefSeq" id="WP_207940889.1">
    <property type="nucleotide sequence ID" value="NZ_CP147251.1"/>
</dbReference>
<reference evidence="1 2" key="2">
    <citation type="submission" date="2024-03" db="EMBL/GenBank/DDBJ databases">
        <title>The Genome Sequence of Enterococcus sp. DIV2402.</title>
        <authorList>
            <consortium name="The Broad Institute Genomics Platform"/>
            <consortium name="The Broad Institute Microbial Omics Core"/>
            <consortium name="The Broad Institute Genomic Center for Infectious Diseases"/>
            <person name="Earl A."/>
            <person name="Manson A."/>
            <person name="Gilmore M."/>
            <person name="Schwartman J."/>
            <person name="Shea T."/>
            <person name="Abouelleil A."/>
            <person name="Cao P."/>
            <person name="Chapman S."/>
            <person name="Cusick C."/>
            <person name="Young S."/>
            <person name="Neafsey D."/>
            <person name="Nusbaum C."/>
            <person name="Birren B."/>
        </authorList>
    </citation>
    <scope>NUCLEOTIDE SEQUENCE [LARGE SCALE GENOMIC DNA]</scope>
    <source>
        <strain evidence="1 2">DIV2402</strain>
    </source>
</reference>
<evidence type="ECO:0000313" key="1">
    <source>
        <dbReference type="EMBL" id="WYJ76929.1"/>
    </source>
</evidence>
<dbReference type="CDD" id="cd09024">
    <property type="entry name" value="Aldose_epim_lacX"/>
    <property type="match status" value="1"/>
</dbReference>
<evidence type="ECO:0000313" key="2">
    <source>
        <dbReference type="Proteomes" id="UP000664701"/>
    </source>
</evidence>
<sequence length="291" mass="33151">MDITIETPHLKAVISTHGAELKSLKSKETEIEYIWQADPKHWARHAPVLFPFVGSLKDNQYTYQGKTYELPQHGFARDMEFSVLEQKEDAVSFILEDTPETKKVYPFDFKLVLSYELGGDGIVVKYRVENPTGEEMYFSIGGHPAFNVPLEEGLSFEDYFLEPSPMKSRVIVPLRGRYVNLDQRTLGQTNTNIALTHDLFKNDALIFETIGLNSFSIRSENSPHSVTLTYNNMPYVGIWSTYPVESPFVCIEPWEGIADTHDASGELTEKLGIRKLDAHEVFETKYSITVK</sequence>
<protein>
    <recommendedName>
        <fullName evidence="3">Aldose 1-epimerase</fullName>
    </recommendedName>
</protein>